<feature type="region of interest" description="Disordered" evidence="1">
    <location>
        <begin position="1"/>
        <end position="25"/>
    </location>
</feature>
<organism evidence="2 4">
    <name type="scientific">Gulosibacter molinativorax</name>
    <dbReference type="NCBI Taxonomy" id="256821"/>
    <lineage>
        <taxon>Bacteria</taxon>
        <taxon>Bacillati</taxon>
        <taxon>Actinomycetota</taxon>
        <taxon>Actinomycetes</taxon>
        <taxon>Micrococcales</taxon>
        <taxon>Microbacteriaceae</taxon>
        <taxon>Gulosibacter</taxon>
    </lineage>
</organism>
<dbReference type="EMBL" id="PXVD01000016">
    <property type="protein sequence ID" value="MDJ1371755.1"/>
    <property type="molecule type" value="Genomic_DNA"/>
</dbReference>
<sequence>MSSGQRPRTREHFPKMKDRAGRRRVRRAEQFGWKLVAFTEAAIGASLSVQQLALSMAAFQAAYERSHERD</sequence>
<reference evidence="2" key="2">
    <citation type="journal article" date="2022" name="Sci. Rep.">
        <title>In silico prediction of the enzymes involved in the degradation of the herbicide molinate by Gulosibacter molinativorax ON4T.</title>
        <authorList>
            <person name="Lopes A.R."/>
            <person name="Bunin E."/>
            <person name="Viana A.T."/>
            <person name="Froufe H."/>
            <person name="Munoz-Merida A."/>
            <person name="Pinho D."/>
            <person name="Figueiredo J."/>
            <person name="Barroso C."/>
            <person name="Vaz-Moreira I."/>
            <person name="Bellanger X."/>
            <person name="Egas C."/>
            <person name="Nunes O.C."/>
        </authorList>
    </citation>
    <scope>NUCLEOTIDE SEQUENCE</scope>
    <source>
        <strain evidence="2">ON4</strain>
    </source>
</reference>
<name>A0ABT7C620_9MICO</name>
<evidence type="ECO:0000313" key="3">
    <source>
        <dbReference type="EMBL" id="MDJ1371755.1"/>
    </source>
</evidence>
<gene>
    <name evidence="2" type="ORF">C7K25_04550</name>
    <name evidence="3" type="ORF">C7K25_10315</name>
</gene>
<reference evidence="2" key="1">
    <citation type="submission" date="2018-03" db="EMBL/GenBank/DDBJ databases">
        <authorList>
            <person name="Nunes O.C."/>
            <person name="Lopes A.R."/>
            <person name="Froufe H."/>
            <person name="Munoz-Merida A."/>
            <person name="Barroso C."/>
            <person name="Egas C."/>
        </authorList>
    </citation>
    <scope>NUCLEOTIDE SEQUENCE</scope>
    <source>
        <strain evidence="2">ON4</strain>
    </source>
</reference>
<evidence type="ECO:0000313" key="4">
    <source>
        <dbReference type="Proteomes" id="UP001170379"/>
    </source>
</evidence>
<evidence type="ECO:0000313" key="2">
    <source>
        <dbReference type="EMBL" id="MDJ1370641.1"/>
    </source>
</evidence>
<protein>
    <submittedName>
        <fullName evidence="2">Uncharacterized protein</fullName>
    </submittedName>
</protein>
<proteinExistence type="predicted"/>
<evidence type="ECO:0000256" key="1">
    <source>
        <dbReference type="SAM" id="MobiDB-lite"/>
    </source>
</evidence>
<dbReference type="EMBL" id="PXVD01000006">
    <property type="protein sequence ID" value="MDJ1370641.1"/>
    <property type="molecule type" value="Genomic_DNA"/>
</dbReference>
<dbReference type="Proteomes" id="UP001170379">
    <property type="component" value="Unassembled WGS sequence"/>
</dbReference>
<comment type="caution">
    <text evidence="2">The sequence shown here is derived from an EMBL/GenBank/DDBJ whole genome shotgun (WGS) entry which is preliminary data.</text>
</comment>
<accession>A0ABT7C620</accession>
<keyword evidence="4" id="KW-1185">Reference proteome</keyword>
<feature type="compositionally biased region" description="Basic and acidic residues" evidence="1">
    <location>
        <begin position="8"/>
        <end position="19"/>
    </location>
</feature>